<name>A0AAF3EPD3_9BILA</name>
<dbReference type="AlphaFoldDB" id="A0AAF3EPD3"/>
<sequence length="344" mass="37118">MARATTWSSFQAELTAVTTTATILYSTNGIGFSANYWLYGAGDTDQPIPNNFLRSKDDFVDGVRDLRASRGNETIVGATNKLMEWTTSDALIVLYTASPQALVTAAGKNYTFQGKTIVLHINDGIDVSSLSNYPSPSIFDYGMLTGLIQSTCLLLEGSSSTTSSQSTTEAFFSTTPSPTPPECHAIFVIDGSSLVVEKNTVKVSAWFAYNNPEIRFTANIWMYGAGKRDEAIPSTFLPGAQDVYNVVDPLASYDGNETLRGACSRLNDWPLPDNVTFVVLFTAGSQADVDSAKAVFLLRASTIGIPLIDGVDLSEIATQTADFHDYDSINDAIDYMCLNGMPKA</sequence>
<proteinExistence type="predicted"/>
<evidence type="ECO:0000313" key="1">
    <source>
        <dbReference type="Proteomes" id="UP000887575"/>
    </source>
</evidence>
<dbReference type="Proteomes" id="UP000887575">
    <property type="component" value="Unassembled WGS sequence"/>
</dbReference>
<dbReference type="WBParaSite" id="MBELARI_LOCUS15802">
    <property type="protein sequence ID" value="MBELARI_LOCUS15802"/>
    <property type="gene ID" value="MBELARI_LOCUS15802"/>
</dbReference>
<reference evidence="2" key="1">
    <citation type="submission" date="2024-02" db="UniProtKB">
        <authorList>
            <consortium name="WormBaseParasite"/>
        </authorList>
    </citation>
    <scope>IDENTIFICATION</scope>
</reference>
<organism evidence="1 2">
    <name type="scientific">Mesorhabditis belari</name>
    <dbReference type="NCBI Taxonomy" id="2138241"/>
    <lineage>
        <taxon>Eukaryota</taxon>
        <taxon>Metazoa</taxon>
        <taxon>Ecdysozoa</taxon>
        <taxon>Nematoda</taxon>
        <taxon>Chromadorea</taxon>
        <taxon>Rhabditida</taxon>
        <taxon>Rhabditina</taxon>
        <taxon>Rhabditomorpha</taxon>
        <taxon>Rhabditoidea</taxon>
        <taxon>Rhabditidae</taxon>
        <taxon>Mesorhabditinae</taxon>
        <taxon>Mesorhabditis</taxon>
    </lineage>
</organism>
<evidence type="ECO:0000313" key="2">
    <source>
        <dbReference type="WBParaSite" id="MBELARI_LOCUS15802"/>
    </source>
</evidence>
<accession>A0AAF3EPD3</accession>
<keyword evidence="1" id="KW-1185">Reference proteome</keyword>
<protein>
    <submittedName>
        <fullName evidence="2">Uncharacterized protein</fullName>
    </submittedName>
</protein>